<feature type="non-terminal residue" evidence="2">
    <location>
        <position position="253"/>
    </location>
</feature>
<accession>A0A1D1XN74</accession>
<reference evidence="2" key="1">
    <citation type="submission" date="2015-07" db="EMBL/GenBank/DDBJ databases">
        <title>Transcriptome Assembly of Anthurium amnicola.</title>
        <authorList>
            <person name="Suzuki J."/>
        </authorList>
    </citation>
    <scope>NUCLEOTIDE SEQUENCE</scope>
</reference>
<evidence type="ECO:0000313" key="2">
    <source>
        <dbReference type="EMBL" id="JAT43842.1"/>
    </source>
</evidence>
<feature type="transmembrane region" description="Helical" evidence="1">
    <location>
        <begin position="7"/>
        <end position="25"/>
    </location>
</feature>
<protein>
    <recommendedName>
        <fullName evidence="3">Proline-rich protein 4</fullName>
    </recommendedName>
</protein>
<keyword evidence="1" id="KW-0472">Membrane</keyword>
<keyword evidence="1" id="KW-1133">Transmembrane helix</keyword>
<organism evidence="2">
    <name type="scientific">Anthurium amnicola</name>
    <dbReference type="NCBI Taxonomy" id="1678845"/>
    <lineage>
        <taxon>Eukaryota</taxon>
        <taxon>Viridiplantae</taxon>
        <taxon>Streptophyta</taxon>
        <taxon>Embryophyta</taxon>
        <taxon>Tracheophyta</taxon>
        <taxon>Spermatophyta</taxon>
        <taxon>Magnoliopsida</taxon>
        <taxon>Liliopsida</taxon>
        <taxon>Araceae</taxon>
        <taxon>Pothoideae</taxon>
        <taxon>Potheae</taxon>
        <taxon>Anthurium</taxon>
    </lineage>
</organism>
<keyword evidence="1" id="KW-0812">Transmembrane</keyword>
<sequence>TGGTKASLAWLRILLLLLLWVWSSYTMGDPPPRWRNLGPAFLAALLVVTLCPADAAAASKEKIVAVVGVGECGDCASKNIKNSDVFKGLHVAINCKAGEGEYQIRGSGKLDKDGNFEVELPSELVEEDGQLKEECFVQLHGGPKNAPCPSTRDGPEATKLVLRSRDGQKHTFGTAGKLSFSSDTCAAAFWWHHPWLYKPLPKFPPLHTYPLPPKPYFPPKVYPPVYKPPPTPPAPVYKPPLVYSPPPVYTPPT</sequence>
<dbReference type="PANTHER" id="PTHR33935:SF22">
    <property type="entry name" value="OS10G0149400 PROTEIN"/>
    <property type="match status" value="1"/>
</dbReference>
<feature type="non-terminal residue" evidence="2">
    <location>
        <position position="1"/>
    </location>
</feature>
<proteinExistence type="predicted"/>
<evidence type="ECO:0008006" key="3">
    <source>
        <dbReference type="Google" id="ProtNLM"/>
    </source>
</evidence>
<dbReference type="EMBL" id="GDJX01024094">
    <property type="protein sequence ID" value="JAT43842.1"/>
    <property type="molecule type" value="Transcribed_RNA"/>
</dbReference>
<dbReference type="AlphaFoldDB" id="A0A1D1XN74"/>
<dbReference type="PANTHER" id="PTHR33935">
    <property type="entry name" value="OS10G0148100 PROTEIN"/>
    <property type="match status" value="1"/>
</dbReference>
<name>A0A1D1XN74_9ARAE</name>
<dbReference type="Pfam" id="PF01190">
    <property type="entry name" value="Pollen_Ole_e_1"/>
    <property type="match status" value="1"/>
</dbReference>
<gene>
    <name evidence="2" type="ORF">g.61836</name>
</gene>
<evidence type="ECO:0000256" key="1">
    <source>
        <dbReference type="SAM" id="Phobius"/>
    </source>
</evidence>